<evidence type="ECO:0000256" key="3">
    <source>
        <dbReference type="ARBA" id="ARBA00023163"/>
    </source>
</evidence>
<dbReference type="AlphaFoldDB" id="A0A1G7YJG0"/>
<dbReference type="PROSITE" id="PS50995">
    <property type="entry name" value="HTH_MARR_2"/>
    <property type="match status" value="1"/>
</dbReference>
<dbReference type="EMBL" id="FNDD01000005">
    <property type="protein sequence ID" value="SDG96681.1"/>
    <property type="molecule type" value="Genomic_DNA"/>
</dbReference>
<evidence type="ECO:0000256" key="1">
    <source>
        <dbReference type="ARBA" id="ARBA00023015"/>
    </source>
</evidence>
<dbReference type="InterPro" id="IPR000835">
    <property type="entry name" value="HTH_MarR-typ"/>
</dbReference>
<dbReference type="PRINTS" id="PR00598">
    <property type="entry name" value="HTHMARR"/>
</dbReference>
<dbReference type="RefSeq" id="WP_093271056.1">
    <property type="nucleotide sequence ID" value="NZ_FNDD01000005.1"/>
</dbReference>
<evidence type="ECO:0000256" key="2">
    <source>
        <dbReference type="ARBA" id="ARBA00023125"/>
    </source>
</evidence>
<accession>A0A1G7YJG0</accession>
<dbReference type="GO" id="GO:0003677">
    <property type="term" value="F:DNA binding"/>
    <property type="evidence" value="ECO:0007669"/>
    <property type="project" value="UniProtKB-KW"/>
</dbReference>
<dbReference type="GO" id="GO:0003700">
    <property type="term" value="F:DNA-binding transcription factor activity"/>
    <property type="evidence" value="ECO:0007669"/>
    <property type="project" value="InterPro"/>
</dbReference>
<evidence type="ECO:0000259" key="4">
    <source>
        <dbReference type="PROSITE" id="PS50995"/>
    </source>
</evidence>
<dbReference type="InterPro" id="IPR036390">
    <property type="entry name" value="WH_DNA-bd_sf"/>
</dbReference>
<dbReference type="SUPFAM" id="SSF46785">
    <property type="entry name" value="Winged helix' DNA-binding domain"/>
    <property type="match status" value="1"/>
</dbReference>
<dbReference type="OrthoDB" id="7502947at2"/>
<evidence type="ECO:0000313" key="5">
    <source>
        <dbReference type="EMBL" id="SDG96681.1"/>
    </source>
</evidence>
<dbReference type="PANTHER" id="PTHR42756">
    <property type="entry name" value="TRANSCRIPTIONAL REGULATOR, MARR"/>
    <property type="match status" value="1"/>
</dbReference>
<dbReference type="Proteomes" id="UP000198854">
    <property type="component" value="Unassembled WGS sequence"/>
</dbReference>
<feature type="domain" description="HTH marR-type" evidence="4">
    <location>
        <begin position="4"/>
        <end position="136"/>
    </location>
</feature>
<sequence length="161" mass="18412">MEKHEEVLVAIRQIIRAIDLHSKKLSKESGLTGPQLILMRSIRELGQVTIKELSKHTNMSQATATTILDRLERNELVQRIRSQTDKRKVHAHLTDKGKQLLEEAPLPLQHSFVNNFQKLEEWEQSLLLSSVQRISSMMNAEDYDVAPMLEIGSITNAEYKG</sequence>
<name>A0A1G7YJG0_9VIBR</name>
<keyword evidence="3" id="KW-0804">Transcription</keyword>
<organism evidence="5 6">
    <name type="scientific">Vibrio xiamenensis</name>
    <dbReference type="NCBI Taxonomy" id="861298"/>
    <lineage>
        <taxon>Bacteria</taxon>
        <taxon>Pseudomonadati</taxon>
        <taxon>Pseudomonadota</taxon>
        <taxon>Gammaproteobacteria</taxon>
        <taxon>Vibrionales</taxon>
        <taxon>Vibrionaceae</taxon>
        <taxon>Vibrio</taxon>
    </lineage>
</organism>
<keyword evidence="6" id="KW-1185">Reference proteome</keyword>
<dbReference type="InterPro" id="IPR036388">
    <property type="entry name" value="WH-like_DNA-bd_sf"/>
</dbReference>
<evidence type="ECO:0000313" key="6">
    <source>
        <dbReference type="Proteomes" id="UP000198854"/>
    </source>
</evidence>
<keyword evidence="2 5" id="KW-0238">DNA-binding</keyword>
<protein>
    <submittedName>
        <fullName evidence="5">DNA-binding transcriptional regulator, MarR family</fullName>
    </submittedName>
</protein>
<dbReference type="STRING" id="861298.SAMN04488136_105174"/>
<dbReference type="Pfam" id="PF01047">
    <property type="entry name" value="MarR"/>
    <property type="match status" value="1"/>
</dbReference>
<dbReference type="SMART" id="SM00347">
    <property type="entry name" value="HTH_MARR"/>
    <property type="match status" value="1"/>
</dbReference>
<dbReference type="PANTHER" id="PTHR42756:SF1">
    <property type="entry name" value="TRANSCRIPTIONAL REPRESSOR OF EMRAB OPERON"/>
    <property type="match status" value="1"/>
</dbReference>
<dbReference type="Gene3D" id="1.10.10.10">
    <property type="entry name" value="Winged helix-like DNA-binding domain superfamily/Winged helix DNA-binding domain"/>
    <property type="match status" value="1"/>
</dbReference>
<reference evidence="5 6" key="1">
    <citation type="submission" date="2016-10" db="EMBL/GenBank/DDBJ databases">
        <authorList>
            <person name="de Groot N.N."/>
        </authorList>
    </citation>
    <scope>NUCLEOTIDE SEQUENCE [LARGE SCALE GENOMIC DNA]</scope>
    <source>
        <strain evidence="5 6">CGMCC 1.10228</strain>
    </source>
</reference>
<gene>
    <name evidence="5" type="ORF">SAMN04488136_105174</name>
</gene>
<proteinExistence type="predicted"/>
<keyword evidence="1" id="KW-0805">Transcription regulation</keyword>